<feature type="compositionally biased region" description="Basic residues" evidence="1">
    <location>
        <begin position="297"/>
        <end position="309"/>
    </location>
</feature>
<feature type="non-terminal residue" evidence="2">
    <location>
        <position position="1"/>
    </location>
</feature>
<dbReference type="OrthoDB" id="1935617at2759"/>
<dbReference type="Gramene" id="TVU49061">
    <property type="protein sequence ID" value="TVU49061"/>
    <property type="gene ID" value="EJB05_00352"/>
</dbReference>
<dbReference type="Proteomes" id="UP000324897">
    <property type="component" value="Chromosome 6"/>
</dbReference>
<gene>
    <name evidence="2" type="ORF">EJB05_00352</name>
</gene>
<dbReference type="AlphaFoldDB" id="A0A5J9WLT5"/>
<dbReference type="EMBL" id="RWGY01000002">
    <property type="protein sequence ID" value="TVU49061.1"/>
    <property type="molecule type" value="Genomic_DNA"/>
</dbReference>
<proteinExistence type="predicted"/>
<evidence type="ECO:0000256" key="1">
    <source>
        <dbReference type="SAM" id="MobiDB-lite"/>
    </source>
</evidence>
<dbReference type="PANTHER" id="PTHR34484:SF1">
    <property type="entry name" value="OS09G0553700 PROTEIN"/>
    <property type="match status" value="1"/>
</dbReference>
<name>A0A5J9WLT5_9POAL</name>
<comment type="caution">
    <text evidence="2">The sequence shown here is derived from an EMBL/GenBank/DDBJ whole genome shotgun (WGS) entry which is preliminary data.</text>
</comment>
<organism evidence="2 3">
    <name type="scientific">Eragrostis curvula</name>
    <name type="common">weeping love grass</name>
    <dbReference type="NCBI Taxonomy" id="38414"/>
    <lineage>
        <taxon>Eukaryota</taxon>
        <taxon>Viridiplantae</taxon>
        <taxon>Streptophyta</taxon>
        <taxon>Embryophyta</taxon>
        <taxon>Tracheophyta</taxon>
        <taxon>Spermatophyta</taxon>
        <taxon>Magnoliopsida</taxon>
        <taxon>Liliopsida</taxon>
        <taxon>Poales</taxon>
        <taxon>Poaceae</taxon>
        <taxon>PACMAD clade</taxon>
        <taxon>Chloridoideae</taxon>
        <taxon>Eragrostideae</taxon>
        <taxon>Eragrostidinae</taxon>
        <taxon>Eragrostis</taxon>
    </lineage>
</organism>
<protein>
    <submittedName>
        <fullName evidence="2">Uncharacterized protein</fullName>
    </submittedName>
</protein>
<evidence type="ECO:0000313" key="2">
    <source>
        <dbReference type="EMBL" id="TVU49061.1"/>
    </source>
</evidence>
<accession>A0A5J9WLT5</accession>
<feature type="region of interest" description="Disordered" evidence="1">
    <location>
        <begin position="160"/>
        <end position="197"/>
    </location>
</feature>
<dbReference type="PANTHER" id="PTHR34484">
    <property type="entry name" value="OS02G0832600 PROTEIN"/>
    <property type="match status" value="1"/>
</dbReference>
<sequence>MAEAFRRRGLAGVAMPRDAGGTPHATTVADAGGVGGDGRRGYSFMKGFIRLRSQAADAGDVVAGEEDTGSGESEPKEHIKFERRLDHDLTHFEMVQLPAAAAFDDDEEDDEARAARLQEENLTLRDRHFLMKRDMADLRCRLLAVEELCRTINTAAAGSWTPSLRQPHRDRRRPRRHANDARPASLTATADFVPTTPPVLPETTRFSLDFLRPFGETARWLVKDCHGGLVLLQRLWPLPCRLRPVDATPPEASRHGGPPEWLLLPDRRGRRHHLDVKFQGVPQVLRRAPVVRLHHPRRRRKMGRRRQMARRAAVERRRRGGVQFAGRADGSLYVGTMRGSVMALDNASLELNKVHLPSRVNALGLCGLSTFYVVEHCAGESNSPPAPHIVHVKCSELEVFRQVHGSGEWVLEHSISRLPEAFGRLAGYTKNYDWVCKVVVGGVGFVVLLVNDSEKSRWPFSLRICSLSVD</sequence>
<keyword evidence="3" id="KW-1185">Reference proteome</keyword>
<feature type="region of interest" description="Disordered" evidence="1">
    <location>
        <begin position="297"/>
        <end position="316"/>
    </location>
</feature>
<reference evidence="2 3" key="1">
    <citation type="journal article" date="2019" name="Sci. Rep.">
        <title>A high-quality genome of Eragrostis curvula grass provides insights into Poaceae evolution and supports new strategies to enhance forage quality.</title>
        <authorList>
            <person name="Carballo J."/>
            <person name="Santos B.A.C.M."/>
            <person name="Zappacosta D."/>
            <person name="Garbus I."/>
            <person name="Selva J.P."/>
            <person name="Gallo C.A."/>
            <person name="Diaz A."/>
            <person name="Albertini E."/>
            <person name="Caccamo M."/>
            <person name="Echenique V."/>
        </authorList>
    </citation>
    <scope>NUCLEOTIDE SEQUENCE [LARGE SCALE GENOMIC DNA]</scope>
    <source>
        <strain evidence="3">cv. Victoria</strain>
        <tissue evidence="2">Leaf</tissue>
    </source>
</reference>
<feature type="compositionally biased region" description="Basic residues" evidence="1">
    <location>
        <begin position="166"/>
        <end position="176"/>
    </location>
</feature>
<evidence type="ECO:0000313" key="3">
    <source>
        <dbReference type="Proteomes" id="UP000324897"/>
    </source>
</evidence>